<feature type="binding site" evidence="5">
    <location>
        <begin position="193"/>
        <end position="200"/>
    </location>
    <ligand>
        <name>NAD(+)</name>
        <dbReference type="ChEBI" id="CHEBI:57540"/>
    </ligand>
</feature>
<dbReference type="Gene3D" id="3.30.390.30">
    <property type="match status" value="1"/>
</dbReference>
<feature type="domain" description="Pyridine nucleotide-disulphide oxidoreductase dimerisation" evidence="8">
    <location>
        <begin position="372"/>
        <end position="479"/>
    </location>
</feature>
<evidence type="ECO:0000256" key="1">
    <source>
        <dbReference type="ARBA" id="ARBA00007532"/>
    </source>
</evidence>
<name>A0A2A7N7T2_MYCAG</name>
<dbReference type="InterPro" id="IPR016156">
    <property type="entry name" value="FAD/NAD-linked_Rdtase_dimer_sf"/>
</dbReference>
<dbReference type="PIRSF" id="PIRSF000350">
    <property type="entry name" value="Mercury_reductase_MerA"/>
    <property type="match status" value="1"/>
</dbReference>
<keyword evidence="3 5" id="KW-0274">FAD</keyword>
<accession>A0A2A7N7T2</accession>
<keyword evidence="2" id="KW-0285">Flavoprotein</keyword>
<evidence type="ECO:0000259" key="8">
    <source>
        <dbReference type="Pfam" id="PF02852"/>
    </source>
</evidence>
<proteinExistence type="inferred from homology"/>
<dbReference type="EMBL" id="PDCP01000014">
    <property type="protein sequence ID" value="PEG39541.1"/>
    <property type="molecule type" value="Genomic_DNA"/>
</dbReference>
<dbReference type="InterPro" id="IPR036188">
    <property type="entry name" value="FAD/NAD-bd_sf"/>
</dbReference>
<comment type="caution">
    <text evidence="11">The sequence shown here is derived from an EMBL/GenBank/DDBJ whole genome shotgun (WGS) entry which is preliminary data.</text>
</comment>
<dbReference type="Proteomes" id="UP000465302">
    <property type="component" value="Unassembled WGS sequence"/>
</dbReference>
<feature type="region of interest" description="Disordered" evidence="7">
    <location>
        <begin position="490"/>
        <end position="519"/>
    </location>
</feature>
<dbReference type="Pfam" id="PF02852">
    <property type="entry name" value="Pyr_redox_dim"/>
    <property type="match status" value="1"/>
</dbReference>
<evidence type="ECO:0000256" key="3">
    <source>
        <dbReference type="ARBA" id="ARBA00022827"/>
    </source>
</evidence>
<dbReference type="AlphaFoldDB" id="A0A2A7N7T2"/>
<feature type="binding site" evidence="5">
    <location>
        <begin position="156"/>
        <end position="158"/>
    </location>
    <ligand>
        <name>FAD</name>
        <dbReference type="ChEBI" id="CHEBI:57692"/>
    </ligand>
</feature>
<evidence type="ECO:0000313" key="13">
    <source>
        <dbReference type="Proteomes" id="UP000465302"/>
    </source>
</evidence>
<dbReference type="PANTHER" id="PTHR22912:SF151">
    <property type="entry name" value="DIHYDROLIPOYL DEHYDROGENASE, MITOCHONDRIAL"/>
    <property type="match status" value="1"/>
</dbReference>
<dbReference type="PRINTS" id="PR00368">
    <property type="entry name" value="FADPNR"/>
</dbReference>
<feature type="compositionally biased region" description="Polar residues" evidence="7">
    <location>
        <begin position="510"/>
        <end position="519"/>
    </location>
</feature>
<reference evidence="11 12" key="1">
    <citation type="submission" date="2017-10" db="EMBL/GenBank/DDBJ databases">
        <title>The new phylogeny of genus Mycobacterium.</title>
        <authorList>
            <person name="Tortoli E."/>
            <person name="Trovato A."/>
            <person name="Cirillo D.M."/>
        </authorList>
    </citation>
    <scope>NUCLEOTIDE SEQUENCE [LARGE SCALE GENOMIC DNA]</scope>
    <source>
        <strain evidence="11 12">CCUG37673</strain>
    </source>
</reference>
<evidence type="ECO:0000256" key="5">
    <source>
        <dbReference type="PIRSR" id="PIRSR000350-3"/>
    </source>
</evidence>
<dbReference type="EMBL" id="BLKS01000001">
    <property type="protein sequence ID" value="GFG48621.1"/>
    <property type="molecule type" value="Genomic_DNA"/>
</dbReference>
<organism evidence="11 12">
    <name type="scientific">Mycolicibacterium agri</name>
    <name type="common">Mycobacterium agri</name>
    <dbReference type="NCBI Taxonomy" id="36811"/>
    <lineage>
        <taxon>Bacteria</taxon>
        <taxon>Bacillati</taxon>
        <taxon>Actinomycetota</taxon>
        <taxon>Actinomycetes</taxon>
        <taxon>Mycobacteriales</taxon>
        <taxon>Mycobacteriaceae</taxon>
        <taxon>Mycolicibacterium</taxon>
    </lineage>
</organism>
<reference evidence="10" key="3">
    <citation type="submission" date="2020-02" db="EMBL/GenBank/DDBJ databases">
        <authorList>
            <person name="Matsumoto Y."/>
            <person name="Motooka D."/>
            <person name="Nakamura S."/>
        </authorList>
    </citation>
    <scope>NUCLEOTIDE SEQUENCE</scope>
    <source>
        <strain evidence="10">JCM 6377</strain>
    </source>
</reference>
<dbReference type="SUPFAM" id="SSF51905">
    <property type="entry name" value="FAD/NAD(P)-binding domain"/>
    <property type="match status" value="1"/>
</dbReference>
<comment type="cofactor">
    <cofactor evidence="5">
        <name>FAD</name>
        <dbReference type="ChEBI" id="CHEBI:57692"/>
    </cofactor>
    <text evidence="5">Binds 1 FAD per subunit.</text>
</comment>
<dbReference type="PRINTS" id="PR00411">
    <property type="entry name" value="PNDRDTASEI"/>
</dbReference>
<dbReference type="Pfam" id="PF07992">
    <property type="entry name" value="Pyr_redox_2"/>
    <property type="match status" value="1"/>
</dbReference>
<dbReference type="Proteomes" id="UP000220914">
    <property type="component" value="Unassembled WGS sequence"/>
</dbReference>
<feature type="disulfide bond" description="Redox-active" evidence="6">
    <location>
        <begin position="54"/>
        <end position="59"/>
    </location>
</feature>
<feature type="domain" description="FAD/NAD(P)-binding" evidence="9">
    <location>
        <begin position="17"/>
        <end position="334"/>
    </location>
</feature>
<dbReference type="Gene3D" id="3.50.50.60">
    <property type="entry name" value="FAD/NAD(P)-binding domain"/>
    <property type="match status" value="2"/>
</dbReference>
<feature type="binding site" evidence="5">
    <location>
        <position position="324"/>
    </location>
    <ligand>
        <name>FAD</name>
        <dbReference type="ChEBI" id="CHEBI:57692"/>
    </ligand>
</feature>
<dbReference type="InterPro" id="IPR050151">
    <property type="entry name" value="Class-I_Pyr_Nuc-Dis_Oxidored"/>
</dbReference>
<dbReference type="GO" id="GO:0050660">
    <property type="term" value="F:flavin adenine dinucleotide binding"/>
    <property type="evidence" value="ECO:0007669"/>
    <property type="project" value="TreeGrafter"/>
</dbReference>
<evidence type="ECO:0000256" key="6">
    <source>
        <dbReference type="PIRSR" id="PIRSR000350-4"/>
    </source>
</evidence>
<evidence type="ECO:0000313" key="10">
    <source>
        <dbReference type="EMBL" id="GFG48621.1"/>
    </source>
</evidence>
<evidence type="ECO:0000259" key="9">
    <source>
        <dbReference type="Pfam" id="PF07992"/>
    </source>
</evidence>
<dbReference type="GO" id="GO:0004148">
    <property type="term" value="F:dihydrolipoyl dehydrogenase (NADH) activity"/>
    <property type="evidence" value="ECO:0007669"/>
    <property type="project" value="TreeGrafter"/>
</dbReference>
<evidence type="ECO:0000256" key="2">
    <source>
        <dbReference type="ARBA" id="ARBA00022630"/>
    </source>
</evidence>
<keyword evidence="4 5" id="KW-0520">NAD</keyword>
<dbReference type="OrthoDB" id="9800167at2"/>
<dbReference type="InterPro" id="IPR023753">
    <property type="entry name" value="FAD/NAD-binding_dom"/>
</dbReference>
<keyword evidence="12" id="KW-1185">Reference proteome</keyword>
<dbReference type="InterPro" id="IPR004099">
    <property type="entry name" value="Pyr_nucl-diS_OxRdtase_dimer"/>
</dbReference>
<reference evidence="10 13" key="2">
    <citation type="journal article" date="2019" name="Emerg. Microbes Infect.">
        <title>Comprehensive subspecies identification of 175 nontuberculous mycobacteria species based on 7547 genomic profiles.</title>
        <authorList>
            <person name="Matsumoto Y."/>
            <person name="Kinjo T."/>
            <person name="Motooka D."/>
            <person name="Nabeya D."/>
            <person name="Jung N."/>
            <person name="Uechi K."/>
            <person name="Horii T."/>
            <person name="Iida T."/>
            <person name="Fujita J."/>
            <person name="Nakamura S."/>
        </authorList>
    </citation>
    <scope>NUCLEOTIDE SEQUENCE [LARGE SCALE GENOMIC DNA]</scope>
    <source>
        <strain evidence="10 13">JCM 6377</strain>
    </source>
</reference>
<dbReference type="GO" id="GO:0006103">
    <property type="term" value="P:2-oxoglutarate metabolic process"/>
    <property type="evidence" value="ECO:0007669"/>
    <property type="project" value="TreeGrafter"/>
</dbReference>
<sequence>MNALTATQVADPQNGAYDVVVLGAGPVGQTVTARIQSAGLTVAIVERELVGGECSYWGCIPSKALLRPVLAIGDARRVDGARDAVTGPIATAGVFGRRDRYVTHWDDAGQIGKVAATGAHVIRGHGRLQGQRRVTVTTTDGKERVLTARHAVAICTGSTAAVPAIPGVAEARPWTNRRATDSSEVPARLAVVGAGGVGVEMATLWRGLGSEVTLLARGPGLLPRMEPFIGQYVARGLSDAGVDVRTRAHVVELRRRTSTDPVTVVLEDGEELVVDEVLFATGRTPNTADVGLETVGLTPESWLDVDDTCLVDGADGGWLYALGDANHRALLTHQGKYQARIAGNAITARAEGRPLDTDPWGTDVATADSAAVPQAFFTDPEAGSVGLTALDATQRGHRIQTIDVNIGETVPGANFFADGYAGQARMVVDVDHGYLLGVSFVGPGVAELLHSATIAVAAQVPIERLWHAVPCFPTISEVWLRLLEAHRETVGAHSEPTSAREPGNGRVRTTPVQPNSSRV</sequence>
<feature type="binding site" evidence="5">
    <location>
        <position position="282"/>
    </location>
    <ligand>
        <name>NAD(+)</name>
        <dbReference type="ChEBI" id="CHEBI:57540"/>
    </ligand>
</feature>
<protein>
    <submittedName>
        <fullName evidence="10 11">Oxidoreductase</fullName>
    </submittedName>
</protein>
<feature type="binding site" evidence="5">
    <location>
        <position position="126"/>
    </location>
    <ligand>
        <name>FAD</name>
        <dbReference type="ChEBI" id="CHEBI:57692"/>
    </ligand>
</feature>
<evidence type="ECO:0000313" key="11">
    <source>
        <dbReference type="EMBL" id="PEG39541.1"/>
    </source>
</evidence>
<comment type="similarity">
    <text evidence="1">Belongs to the class-I pyridine nucleotide-disulfide oxidoreductase family.</text>
</comment>
<keyword evidence="5" id="KW-0547">Nucleotide-binding</keyword>
<evidence type="ECO:0000256" key="4">
    <source>
        <dbReference type="ARBA" id="ARBA00023027"/>
    </source>
</evidence>
<evidence type="ECO:0000256" key="7">
    <source>
        <dbReference type="SAM" id="MobiDB-lite"/>
    </source>
</evidence>
<dbReference type="SUPFAM" id="SSF55424">
    <property type="entry name" value="FAD/NAD-linked reductases, dimerisation (C-terminal) domain"/>
    <property type="match status" value="1"/>
</dbReference>
<gene>
    <name evidence="11" type="ORF">CQY20_10140</name>
    <name evidence="10" type="ORF">MAGR_00620</name>
</gene>
<dbReference type="PANTHER" id="PTHR22912">
    <property type="entry name" value="DISULFIDE OXIDOREDUCTASE"/>
    <property type="match status" value="1"/>
</dbReference>
<dbReference type="InterPro" id="IPR001100">
    <property type="entry name" value="Pyr_nuc-diS_OxRdtase"/>
</dbReference>
<feature type="binding site" evidence="5">
    <location>
        <position position="63"/>
    </location>
    <ligand>
        <name>FAD</name>
        <dbReference type="ChEBI" id="CHEBI:57692"/>
    </ligand>
</feature>
<evidence type="ECO:0000313" key="12">
    <source>
        <dbReference type="Proteomes" id="UP000220914"/>
    </source>
</evidence>